<evidence type="ECO:0000313" key="4">
    <source>
        <dbReference type="Proteomes" id="UP000231019"/>
    </source>
</evidence>
<dbReference type="InterPro" id="IPR036291">
    <property type="entry name" value="NAD(P)-bd_dom_sf"/>
</dbReference>
<evidence type="ECO:0008006" key="5">
    <source>
        <dbReference type="Google" id="ProtNLM"/>
    </source>
</evidence>
<dbReference type="InterPro" id="IPR002347">
    <property type="entry name" value="SDR_fam"/>
</dbReference>
<dbReference type="EMBL" id="PFFQ01000053">
    <property type="protein sequence ID" value="PIW15311.1"/>
    <property type="molecule type" value="Genomic_DNA"/>
</dbReference>
<reference evidence="3 4" key="1">
    <citation type="submission" date="2017-09" db="EMBL/GenBank/DDBJ databases">
        <title>Depth-based differentiation of microbial function through sediment-hosted aquifers and enrichment of novel symbionts in the deep terrestrial subsurface.</title>
        <authorList>
            <person name="Probst A.J."/>
            <person name="Ladd B."/>
            <person name="Jarett J.K."/>
            <person name="Geller-Mcgrath D.E."/>
            <person name="Sieber C.M."/>
            <person name="Emerson J.B."/>
            <person name="Anantharaman K."/>
            <person name="Thomas B.C."/>
            <person name="Malmstrom R."/>
            <person name="Stieglmeier M."/>
            <person name="Klingl A."/>
            <person name="Woyke T."/>
            <person name="Ryan C.M."/>
            <person name="Banfield J.F."/>
        </authorList>
    </citation>
    <scope>NUCLEOTIDE SEQUENCE [LARGE SCALE GENOMIC DNA]</scope>
    <source>
        <strain evidence="3">CG17_big_fil_post_rev_8_21_14_2_50_48_46</strain>
    </source>
</reference>
<organism evidence="3 4">
    <name type="scientific">bacterium (Candidatus Blackallbacteria) CG17_big_fil_post_rev_8_21_14_2_50_48_46</name>
    <dbReference type="NCBI Taxonomy" id="2014261"/>
    <lineage>
        <taxon>Bacteria</taxon>
        <taxon>Candidatus Blackallbacteria</taxon>
    </lineage>
</organism>
<dbReference type="AlphaFoldDB" id="A0A2M7G0T4"/>
<dbReference type="PANTHER" id="PTHR43639:SF1">
    <property type="entry name" value="SHORT-CHAIN DEHYDROGENASE_REDUCTASE FAMILY PROTEIN"/>
    <property type="match status" value="1"/>
</dbReference>
<accession>A0A2M7G0T4</accession>
<evidence type="ECO:0000256" key="2">
    <source>
        <dbReference type="ARBA" id="ARBA00023002"/>
    </source>
</evidence>
<dbReference type="Gene3D" id="3.40.50.720">
    <property type="entry name" value="NAD(P)-binding Rossmann-like Domain"/>
    <property type="match status" value="1"/>
</dbReference>
<name>A0A2M7G0T4_9BACT</name>
<dbReference type="PRINTS" id="PR00081">
    <property type="entry name" value="GDHRDH"/>
</dbReference>
<dbReference type="GO" id="GO:0016491">
    <property type="term" value="F:oxidoreductase activity"/>
    <property type="evidence" value="ECO:0007669"/>
    <property type="project" value="UniProtKB-KW"/>
</dbReference>
<dbReference type="Pfam" id="PF13561">
    <property type="entry name" value="adh_short_C2"/>
    <property type="match status" value="1"/>
</dbReference>
<dbReference type="SUPFAM" id="SSF51735">
    <property type="entry name" value="NAD(P)-binding Rossmann-fold domains"/>
    <property type="match status" value="1"/>
</dbReference>
<evidence type="ECO:0000256" key="1">
    <source>
        <dbReference type="ARBA" id="ARBA00006484"/>
    </source>
</evidence>
<proteinExistence type="inferred from homology"/>
<dbReference type="Proteomes" id="UP000231019">
    <property type="component" value="Unassembled WGS sequence"/>
</dbReference>
<comment type="caution">
    <text evidence="3">The sequence shown here is derived from an EMBL/GenBank/DDBJ whole genome shotgun (WGS) entry which is preliminary data.</text>
</comment>
<protein>
    <recommendedName>
        <fullName evidence="5">Short-chain dehydrogenase</fullName>
    </recommendedName>
</protein>
<gene>
    <name evidence="3" type="ORF">COW36_18010</name>
</gene>
<keyword evidence="2" id="KW-0560">Oxidoreductase</keyword>
<sequence>MGHPAALVTGAARRLGKAIALHLASQGYDVILHCHHSRAEAEALLPVIESFARRGWVLQADLSDTQQALSMFAKAQAEFPDLNLLVNSASVYYPLDFLATRPEQFEQFYALHVKTPFFLTQAFAQTCGTGLVVNMTDAQAPRPDYFAYSLSKQNLSDFTQLAARALGPAIRVNAIAPGYILPPVEGNPDNAASLRSQIPLERTGSVSEITQALQVLIDHPYLTGQTLYVDGGLHLV</sequence>
<evidence type="ECO:0000313" key="3">
    <source>
        <dbReference type="EMBL" id="PIW15311.1"/>
    </source>
</evidence>
<comment type="similarity">
    <text evidence="1">Belongs to the short-chain dehydrogenases/reductases (SDR) family.</text>
</comment>
<dbReference type="PANTHER" id="PTHR43639">
    <property type="entry name" value="OXIDOREDUCTASE, SHORT-CHAIN DEHYDROGENASE/REDUCTASE FAMILY (AFU_ORTHOLOGUE AFUA_5G02870)"/>
    <property type="match status" value="1"/>
</dbReference>